<dbReference type="EMBL" id="MSKX01000041">
    <property type="protein sequence ID" value="OLO80674.1"/>
    <property type="molecule type" value="Genomic_DNA"/>
</dbReference>
<evidence type="ECO:0008006" key="4">
    <source>
        <dbReference type="Google" id="ProtNLM"/>
    </source>
</evidence>
<feature type="transmembrane region" description="Helical" evidence="1">
    <location>
        <begin position="65"/>
        <end position="87"/>
    </location>
</feature>
<name>A0ABX3EVP4_ACTNA</name>
<keyword evidence="3" id="KW-1185">Reference proteome</keyword>
<gene>
    <name evidence="2" type="ORF">BKH13_12815</name>
</gene>
<keyword evidence="1" id="KW-1133">Transmembrane helix</keyword>
<dbReference type="Proteomes" id="UP000186781">
    <property type="component" value="Unassembled WGS sequence"/>
</dbReference>
<sequence>MNNYDPGIVPNWDFFPWMPTLKNAVGGWQATALMYLVAALIVSAAVFAAGHWWDHGRSTMAGKAGIVICLIAAAVVGASSHAIGWAANLGIFG</sequence>
<comment type="caution">
    <text evidence="2">The sequence shown here is derived from an EMBL/GenBank/DDBJ whole genome shotgun (WGS) entry which is preliminary data.</text>
</comment>
<dbReference type="RefSeq" id="WP_075408820.1">
    <property type="nucleotide sequence ID" value="NZ_MSKX01000041.1"/>
</dbReference>
<proteinExistence type="predicted"/>
<keyword evidence="1" id="KW-0812">Transmembrane</keyword>
<evidence type="ECO:0000313" key="3">
    <source>
        <dbReference type="Proteomes" id="UP000186781"/>
    </source>
</evidence>
<reference evidence="2 3" key="1">
    <citation type="submission" date="2016-12" db="EMBL/GenBank/DDBJ databases">
        <title>Genomic comparison of strains in the 'Actinomyces naeslundii' group.</title>
        <authorList>
            <person name="Mughal S.R."/>
            <person name="Do T."/>
            <person name="Gilbert S.C."/>
            <person name="Witherden E.A."/>
            <person name="Didelot X."/>
            <person name="Beighton D."/>
        </authorList>
    </citation>
    <scope>NUCLEOTIDE SEQUENCE [LARGE SCALE GENOMIC DNA]</scope>
    <source>
        <strain evidence="2 3">WE6B-3</strain>
    </source>
</reference>
<evidence type="ECO:0000313" key="2">
    <source>
        <dbReference type="EMBL" id="OLO80674.1"/>
    </source>
</evidence>
<organism evidence="2 3">
    <name type="scientific">Actinomyces naeslundii</name>
    <dbReference type="NCBI Taxonomy" id="1655"/>
    <lineage>
        <taxon>Bacteria</taxon>
        <taxon>Bacillati</taxon>
        <taxon>Actinomycetota</taxon>
        <taxon>Actinomycetes</taxon>
        <taxon>Actinomycetales</taxon>
        <taxon>Actinomycetaceae</taxon>
        <taxon>Actinomyces</taxon>
    </lineage>
</organism>
<accession>A0ABX3EVP4</accession>
<evidence type="ECO:0000256" key="1">
    <source>
        <dbReference type="SAM" id="Phobius"/>
    </source>
</evidence>
<keyword evidence="1" id="KW-0472">Membrane</keyword>
<feature type="transmembrane region" description="Helical" evidence="1">
    <location>
        <begin position="32"/>
        <end position="53"/>
    </location>
</feature>
<protein>
    <recommendedName>
        <fullName evidence="4">Conjugal transfer protein TrbC</fullName>
    </recommendedName>
</protein>